<organism evidence="2">
    <name type="scientific">marine sediment metagenome</name>
    <dbReference type="NCBI Taxonomy" id="412755"/>
    <lineage>
        <taxon>unclassified sequences</taxon>
        <taxon>metagenomes</taxon>
        <taxon>ecological metagenomes</taxon>
    </lineage>
</organism>
<name>A0A0F9GJL4_9ZZZZ</name>
<evidence type="ECO:0000256" key="1">
    <source>
        <dbReference type="SAM" id="MobiDB-lite"/>
    </source>
</evidence>
<evidence type="ECO:0000313" key="2">
    <source>
        <dbReference type="EMBL" id="KKL63382.1"/>
    </source>
</evidence>
<proteinExistence type="predicted"/>
<sequence>GTLRFLSDTAELIDAPRVLIKEKVIKPLLPEFAFDVSLADVALYVIPGINIATIGIKGLELAFGIDLPEFKDLLEEIPGFDYEITITDDIVAEVMSFVLDPLNLLPVIGFGPEIIKLMRVAVRGGPAAIRAALKLAKSPRFLRAADDVLQLAKAEAGFLGLGGRRGQLEARQEVLRHIEEGIETTDPALKPIRTELDNILAAGDEPARTGIKARADEIQDALDFGDKVKLQQLGIDPQDIDNPAVLARIREEAPEIAEKIDRVFDEIVVETAPRIHKPVGVELQELEERVAIGLPEGSVIKGDGKIFDLIEYDSHGEALTAAFGKGVTEIPDTEKLIRRGRGYLIAPGFFEPKQVLVQGNLESLKTRPAVIKALVKHMEDTGQTSVVFTKNTSGKLNDGFFPPISIDELRAGVFVSEAGPRGVGNIDALIQAAPGSAIDNFLTDWLAFPEEYQKAAKKIFRGEAIDPSNLIEKTTKEVIELLDSQGVQVDNVFRGLALPNEAAVRDGFSVGKTTPRELASWTTARETAVDFATESPGKTKVVLEADNLRGFKAAEAGEIITGDSFKVLKIIKTKTNEFTVRLKSIDPIREVAEAAPKVAEETRESLLRKLIKEVNDDLAGLGGGEAGGGRLRPLKRG</sequence>
<gene>
    <name evidence="2" type="ORF">LCGC14_2175660</name>
</gene>
<feature type="region of interest" description="Disordered" evidence="1">
    <location>
        <begin position="618"/>
        <end position="637"/>
    </location>
</feature>
<protein>
    <submittedName>
        <fullName evidence="2">Uncharacterized protein</fullName>
    </submittedName>
</protein>
<reference evidence="2" key="1">
    <citation type="journal article" date="2015" name="Nature">
        <title>Complex archaea that bridge the gap between prokaryotes and eukaryotes.</title>
        <authorList>
            <person name="Spang A."/>
            <person name="Saw J.H."/>
            <person name="Jorgensen S.L."/>
            <person name="Zaremba-Niedzwiedzka K."/>
            <person name="Martijn J."/>
            <person name="Lind A.E."/>
            <person name="van Eijk R."/>
            <person name="Schleper C."/>
            <person name="Guy L."/>
            <person name="Ettema T.J."/>
        </authorList>
    </citation>
    <scope>NUCLEOTIDE SEQUENCE</scope>
</reference>
<comment type="caution">
    <text evidence="2">The sequence shown here is derived from an EMBL/GenBank/DDBJ whole genome shotgun (WGS) entry which is preliminary data.</text>
</comment>
<feature type="non-terminal residue" evidence="2">
    <location>
        <position position="1"/>
    </location>
</feature>
<feature type="compositionally biased region" description="Gly residues" evidence="1">
    <location>
        <begin position="620"/>
        <end position="630"/>
    </location>
</feature>
<accession>A0A0F9GJL4</accession>
<dbReference type="AlphaFoldDB" id="A0A0F9GJL4"/>
<dbReference type="EMBL" id="LAZR01028190">
    <property type="protein sequence ID" value="KKL63382.1"/>
    <property type="molecule type" value="Genomic_DNA"/>
</dbReference>
<feature type="non-terminal residue" evidence="2">
    <location>
        <position position="637"/>
    </location>
</feature>